<dbReference type="Gene3D" id="3.40.50.720">
    <property type="entry name" value="NAD(P)-binding Rossmann-like Domain"/>
    <property type="match status" value="1"/>
</dbReference>
<evidence type="ECO:0000313" key="14">
    <source>
        <dbReference type="Proteomes" id="UP001520878"/>
    </source>
</evidence>
<dbReference type="InterPro" id="IPR000343">
    <property type="entry name" value="4pyrrol_synth_GluRdtase"/>
</dbReference>
<feature type="binding site" evidence="8">
    <location>
        <begin position="112"/>
        <end position="114"/>
    </location>
    <ligand>
        <name>substrate</name>
    </ligand>
</feature>
<feature type="binding site" evidence="8">
    <location>
        <begin position="49"/>
        <end position="52"/>
    </location>
    <ligand>
        <name>substrate</name>
    </ligand>
</feature>
<accession>A0ABS8G875</accession>
<dbReference type="PANTHER" id="PTHR43013:SF1">
    <property type="entry name" value="GLUTAMYL-TRNA REDUCTASE"/>
    <property type="match status" value="1"/>
</dbReference>
<dbReference type="InterPro" id="IPR015896">
    <property type="entry name" value="4pyrrol_synth_GluRdtase_dimer"/>
</dbReference>
<dbReference type="Pfam" id="PF01488">
    <property type="entry name" value="Shikimate_DH"/>
    <property type="match status" value="1"/>
</dbReference>
<sequence length="422" mass="46382">MSLIAFGINHNTAPVELREKVAFSPEQVMEALSALKTDMGIRESVILSTCNRTEIYVHGDQLDGDSVSHWLASYHKVDPAQLASNSYRHGDTQAVQHLMRVACGLDSLVLGEPQILGQIKQAYTSAKHAGNISGDFERLFQQTFAVAKKVRSETDIGANAVSVAFASVQLAKHIFSSLSKTRVLLIGAGETIELVARHLNEQGVAKMTVANRTLARAEAIAASFNGDVITLAQIPHHLHEADIVISSTASQLPILGKGMVERALKQRRHQPIFLVDLAVPRDIEGEVGELDDAYLYTVDDLQQIVEKNVANRQNAAQEAEQLVLEHAQSYVQWRQAQHNIDVLKEYRQQNLALREQLQTRALNQLADGKAPEEVVVELANKLTNRLMHAPTRALKQAAESQDDAQLALLIDALGIDLSNTEN</sequence>
<keyword evidence="6 8" id="KW-0627">Porphyrin biosynthesis</keyword>
<feature type="site" description="Important for activity" evidence="8">
    <location>
        <position position="97"/>
    </location>
</feature>
<dbReference type="Proteomes" id="UP001520878">
    <property type="component" value="Unassembled WGS sequence"/>
</dbReference>
<keyword evidence="4 8" id="KW-0521">NADP</keyword>
<name>A0ABS8G875_9ALTE</name>
<evidence type="ECO:0000259" key="12">
    <source>
        <dbReference type="Pfam" id="PF05201"/>
    </source>
</evidence>
<dbReference type="RefSeq" id="WP_229159471.1">
    <property type="nucleotide sequence ID" value="NZ_JAJEWP010000001.1"/>
</dbReference>
<keyword evidence="14" id="KW-1185">Reference proteome</keyword>
<dbReference type="GO" id="GO:0008883">
    <property type="term" value="F:glutamyl-tRNA reductase activity"/>
    <property type="evidence" value="ECO:0007669"/>
    <property type="project" value="UniProtKB-EC"/>
</dbReference>
<comment type="caution">
    <text evidence="13">The sequence shown here is derived from an EMBL/GenBank/DDBJ whole genome shotgun (WGS) entry which is preliminary data.</text>
</comment>
<feature type="domain" description="Tetrapyrrole biosynthesis glutamyl-tRNA reductase dimerisation" evidence="10">
    <location>
        <begin position="318"/>
        <end position="408"/>
    </location>
</feature>
<evidence type="ECO:0000259" key="11">
    <source>
        <dbReference type="Pfam" id="PF01488"/>
    </source>
</evidence>
<feature type="binding site" evidence="8">
    <location>
        <begin position="187"/>
        <end position="192"/>
    </location>
    <ligand>
        <name>NADP(+)</name>
        <dbReference type="ChEBI" id="CHEBI:58349"/>
    </ligand>
</feature>
<dbReference type="Gene3D" id="3.30.460.30">
    <property type="entry name" value="Glutamyl-tRNA reductase, N-terminal domain"/>
    <property type="match status" value="1"/>
</dbReference>
<evidence type="ECO:0000256" key="4">
    <source>
        <dbReference type="ARBA" id="ARBA00022857"/>
    </source>
</evidence>
<evidence type="ECO:0000256" key="3">
    <source>
        <dbReference type="ARBA" id="ARBA00012970"/>
    </source>
</evidence>
<comment type="miscellaneous">
    <text evidence="8">During catalysis, the active site Cys acts as a nucleophile attacking the alpha-carbonyl group of tRNA-bound glutamate with the formation of a thioester intermediate between enzyme and glutamate, and the concomitant release of tRNA(Glu). The thioester intermediate is finally reduced by direct hydride transfer from NADPH, to form the product GSA.</text>
</comment>
<dbReference type="NCBIfam" id="TIGR01035">
    <property type="entry name" value="hemA"/>
    <property type="match status" value="1"/>
</dbReference>
<dbReference type="InterPro" id="IPR036291">
    <property type="entry name" value="NAD(P)-bd_dom_sf"/>
</dbReference>
<feature type="domain" description="Quinate/shikimate 5-dehydrogenase/glutamyl-tRNA reductase" evidence="11">
    <location>
        <begin position="169"/>
        <end position="304"/>
    </location>
</feature>
<dbReference type="InterPro" id="IPR036343">
    <property type="entry name" value="GluRdtase_N_sf"/>
</dbReference>
<keyword evidence="5 8" id="KW-0560">Oxidoreductase</keyword>
<evidence type="ECO:0000256" key="5">
    <source>
        <dbReference type="ARBA" id="ARBA00023002"/>
    </source>
</evidence>
<dbReference type="SUPFAM" id="SSF69742">
    <property type="entry name" value="Glutamyl tRNA-reductase catalytic, N-terminal domain"/>
    <property type="match status" value="1"/>
</dbReference>
<dbReference type="PROSITE" id="PS00747">
    <property type="entry name" value="GLUTR"/>
    <property type="match status" value="1"/>
</dbReference>
<evidence type="ECO:0000313" key="13">
    <source>
        <dbReference type="EMBL" id="MCC2616020.1"/>
    </source>
</evidence>
<dbReference type="InterPro" id="IPR006151">
    <property type="entry name" value="Shikm_DH/Glu-tRNA_Rdtase"/>
</dbReference>
<evidence type="ECO:0000259" key="10">
    <source>
        <dbReference type="Pfam" id="PF00745"/>
    </source>
</evidence>
<comment type="function">
    <text evidence="8">Catalyzes the NADPH-dependent reduction of glutamyl-tRNA(Glu) to glutamate 1-semialdehyde (GSA).</text>
</comment>
<proteinExistence type="inferred from homology"/>
<dbReference type="EMBL" id="JAJEWP010000001">
    <property type="protein sequence ID" value="MCC2616020.1"/>
    <property type="molecule type" value="Genomic_DNA"/>
</dbReference>
<feature type="binding site" evidence="8">
    <location>
        <position position="118"/>
    </location>
    <ligand>
        <name>substrate</name>
    </ligand>
</feature>
<comment type="pathway">
    <text evidence="1 8 9">Porphyrin-containing compound metabolism; protoporphyrin-IX biosynthesis; 5-aminolevulinate from L-glutamyl-tRNA(Glu): step 1/2.</text>
</comment>
<evidence type="ECO:0000256" key="7">
    <source>
        <dbReference type="ARBA" id="ARBA00047464"/>
    </source>
</evidence>
<feature type="binding site" evidence="8">
    <location>
        <position position="107"/>
    </location>
    <ligand>
        <name>substrate</name>
    </ligand>
</feature>
<feature type="active site" description="Nucleophile" evidence="8">
    <location>
        <position position="50"/>
    </location>
</feature>
<feature type="domain" description="Glutamyl-tRNA reductase N-terminal" evidence="12">
    <location>
        <begin position="7"/>
        <end position="154"/>
    </location>
</feature>
<evidence type="ECO:0000256" key="6">
    <source>
        <dbReference type="ARBA" id="ARBA00023244"/>
    </source>
</evidence>
<comment type="domain">
    <text evidence="8">Possesses an unusual extended V-shaped dimeric structure with each monomer consisting of three distinct domains arranged along a curved 'spinal' alpha-helix. The N-terminal catalytic domain specifically recognizes the glutamate moiety of the substrate. The second domain is the NADPH-binding domain, and the third C-terminal domain is responsible for dimerization.</text>
</comment>
<dbReference type="SUPFAM" id="SSF69075">
    <property type="entry name" value="Glutamyl tRNA-reductase dimerization domain"/>
    <property type="match status" value="1"/>
</dbReference>
<dbReference type="SUPFAM" id="SSF51735">
    <property type="entry name" value="NAD(P)-binding Rossmann-fold domains"/>
    <property type="match status" value="1"/>
</dbReference>
<comment type="catalytic activity">
    <reaction evidence="7 8 9">
        <text>(S)-4-amino-5-oxopentanoate + tRNA(Glu) + NADP(+) = L-glutamyl-tRNA(Glu) + NADPH + H(+)</text>
        <dbReference type="Rhea" id="RHEA:12344"/>
        <dbReference type="Rhea" id="RHEA-COMP:9663"/>
        <dbReference type="Rhea" id="RHEA-COMP:9680"/>
        <dbReference type="ChEBI" id="CHEBI:15378"/>
        <dbReference type="ChEBI" id="CHEBI:57501"/>
        <dbReference type="ChEBI" id="CHEBI:57783"/>
        <dbReference type="ChEBI" id="CHEBI:58349"/>
        <dbReference type="ChEBI" id="CHEBI:78442"/>
        <dbReference type="ChEBI" id="CHEBI:78520"/>
        <dbReference type="EC" id="1.2.1.70"/>
    </reaction>
</comment>
<dbReference type="InterPro" id="IPR018214">
    <property type="entry name" value="GluRdtase_CS"/>
</dbReference>
<dbReference type="CDD" id="cd05213">
    <property type="entry name" value="NAD_bind_Glutamyl_tRNA_reduct"/>
    <property type="match status" value="1"/>
</dbReference>
<evidence type="ECO:0000256" key="2">
    <source>
        <dbReference type="ARBA" id="ARBA00005916"/>
    </source>
</evidence>
<dbReference type="PIRSF" id="PIRSF000445">
    <property type="entry name" value="4pyrrol_synth_GluRdtase"/>
    <property type="match status" value="1"/>
</dbReference>
<dbReference type="Pfam" id="PF00745">
    <property type="entry name" value="GlutR_dimer"/>
    <property type="match status" value="1"/>
</dbReference>
<dbReference type="EC" id="1.2.1.70" evidence="3 8"/>
<protein>
    <recommendedName>
        <fullName evidence="3 8">Glutamyl-tRNA reductase</fullName>
        <shortName evidence="8">GluTR</shortName>
        <ecNumber evidence="3 8">1.2.1.70</ecNumber>
    </recommendedName>
</protein>
<evidence type="ECO:0000256" key="1">
    <source>
        <dbReference type="ARBA" id="ARBA00005059"/>
    </source>
</evidence>
<reference evidence="13 14" key="1">
    <citation type="submission" date="2021-10" db="EMBL/GenBank/DDBJ databases">
        <title>Draft genome of Aestuariibacter halophilus JC2043.</title>
        <authorList>
            <person name="Emsley S.A."/>
            <person name="Pfannmuller K.M."/>
            <person name="Ushijima B."/>
            <person name="Saw J.H."/>
            <person name="Videau P."/>
        </authorList>
    </citation>
    <scope>NUCLEOTIDE SEQUENCE [LARGE SCALE GENOMIC DNA]</scope>
    <source>
        <strain evidence="13 14">JC2043</strain>
    </source>
</reference>
<dbReference type="InterPro" id="IPR015895">
    <property type="entry name" value="4pyrrol_synth_GluRdtase_N"/>
</dbReference>
<evidence type="ECO:0000256" key="9">
    <source>
        <dbReference type="RuleBase" id="RU000584"/>
    </source>
</evidence>
<organism evidence="13 14">
    <name type="scientific">Fluctibacter halophilus</name>
    <dbReference type="NCBI Taxonomy" id="226011"/>
    <lineage>
        <taxon>Bacteria</taxon>
        <taxon>Pseudomonadati</taxon>
        <taxon>Pseudomonadota</taxon>
        <taxon>Gammaproteobacteria</taxon>
        <taxon>Alteromonadales</taxon>
        <taxon>Alteromonadaceae</taxon>
        <taxon>Fluctibacter</taxon>
    </lineage>
</organism>
<dbReference type="HAMAP" id="MF_00087">
    <property type="entry name" value="Glu_tRNA_reductase"/>
    <property type="match status" value="1"/>
</dbReference>
<dbReference type="InterPro" id="IPR036453">
    <property type="entry name" value="GluRdtase_dimer_dom_sf"/>
</dbReference>
<evidence type="ECO:0000256" key="8">
    <source>
        <dbReference type="HAMAP-Rule" id="MF_00087"/>
    </source>
</evidence>
<gene>
    <name evidence="8 13" type="primary">hemA</name>
    <name evidence="13" type="ORF">LJ739_07180</name>
</gene>
<comment type="similarity">
    <text evidence="2 8 9">Belongs to the glutamyl-tRNA reductase family.</text>
</comment>
<dbReference type="Pfam" id="PF05201">
    <property type="entry name" value="GlutR_N"/>
    <property type="match status" value="1"/>
</dbReference>
<dbReference type="PANTHER" id="PTHR43013">
    <property type="entry name" value="GLUTAMYL-TRNA REDUCTASE"/>
    <property type="match status" value="1"/>
</dbReference>
<comment type="subunit">
    <text evidence="8">Homodimer.</text>
</comment>